<dbReference type="GO" id="GO:0005789">
    <property type="term" value="C:endoplasmic reticulum membrane"/>
    <property type="evidence" value="ECO:0007669"/>
    <property type="project" value="UniProtKB-SubCell"/>
</dbReference>
<dbReference type="InterPro" id="IPR001580">
    <property type="entry name" value="Calret/calnex"/>
</dbReference>
<proteinExistence type="inferred from homology"/>
<dbReference type="PANTHER" id="PTHR11073:SF1">
    <property type="entry name" value="CALNEXIN 14D-RELATED"/>
    <property type="match status" value="1"/>
</dbReference>
<keyword evidence="10" id="KW-1133">Transmembrane helix</keyword>
<keyword evidence="4" id="KW-0285">Flavoprotein</keyword>
<evidence type="ECO:0000256" key="13">
    <source>
        <dbReference type="ARBA" id="ARBA00023186"/>
    </source>
</evidence>
<sequence length="989" mass="108932">MRSVALSLLALAASGTLAQSSADAPKPTFTPTKIKAPFVEQFTEDWTDRWTPSEATKKTPVGGETFSYVGKWEVEDPTISFIEGDKGLVAKSKAAHHAISAPFSKPIDFKTKPLVVQYEVKYQKGGNCGGGYVKLLEDGFQTSGKEFSDTTPWVVMFGPDLTCPGTKVHFIFRYKSPKTGETEEKHLKLPPRPTIEKLTNLYTLIVNPDNTFEVWINGESEKKGSLLEDFDPAVNPPKEIDDPEDSKPADWVDEAMIPDPDAKKPDDWDEDAPYEILDEEAVKPEGWLDDEPLSIPDPDATKPEEWDDEEDGDWIAPTVPNPKCAEAPGCGEWKRPYRHNPAYKGKWSPPQVSNPAYKGVWAPRKIPNPNFYEDPTPVKSLNKIGGVGIELWTMTEDILFDNLYIGHSVEDAKKFAAETFEIKKPLEVAADKPADADEDEDEKISFKDDPVSFIRARVISFIEAARENPLEAFKTQPETGAALAGALFTLFGMLGALVSIVGGAQKPVVTKSTKKTEAPVEEKKKEEAAPVSSAVDKKDDGLKKRKPQKRAKLDHLTQEDFKNGVFLAPMVRSGALPTRLFALKHGATLVWGPEIVDKAILHATREVDPETGVISYNGVSRAIFTTHPIEKPYLIYQIGSADPELAVQAAKTVIRDISGVDLNCGCPKPFSTHAGMGAALLTNPDLLCSILTALRKEMPPNITVTAKIRLLPSQEDTLKLVERIVDTGISALTVHCRTRNMREKDAAVIERLREIVNFVERMGRGIAVIENGDCKGWEDAKRVREVTGAHSVMIARGAESNPSCFLSSPLKDVERTLVPSYLRISQYLQNHWSLTKFCVNQFKGIRVEVTKAESHELHQTLSRAKGYGDIKDVMGPATGKEDFQEIVNFIQENSPRERRLLVEEESSASQSAPAELKAGSESPNLPLRDLQDEIKIVTPEGTQNPEPPGSGAPFLPSETSKVHATIPGRDATTPTPSGNLSCFHVDLHI</sequence>
<feature type="region of interest" description="Disordered" evidence="18">
    <location>
        <begin position="939"/>
        <end position="980"/>
    </location>
</feature>
<evidence type="ECO:0000313" key="21">
    <source>
        <dbReference type="Proteomes" id="UP001148786"/>
    </source>
</evidence>
<feature type="domain" description="DUS-like FMN-binding" evidence="19">
    <location>
        <begin position="567"/>
        <end position="846"/>
    </location>
</feature>
<evidence type="ECO:0000256" key="7">
    <source>
        <dbReference type="ARBA" id="ARBA00022692"/>
    </source>
</evidence>
<dbReference type="CDD" id="cd02801">
    <property type="entry name" value="DUS_like_FMN"/>
    <property type="match status" value="1"/>
</dbReference>
<dbReference type="GO" id="GO:0050660">
    <property type="term" value="F:flavin adenine dinucleotide binding"/>
    <property type="evidence" value="ECO:0007669"/>
    <property type="project" value="InterPro"/>
</dbReference>
<accession>A0A9W8K8H7</accession>
<dbReference type="Gene3D" id="2.10.250.10">
    <property type="entry name" value="Calreticulin/calnexin, P domain"/>
    <property type="match status" value="1"/>
</dbReference>
<comment type="catalytic activity">
    <reaction evidence="16">
        <text>a 5,6-dihydrouridine in mRNA + NADP(+) = a uridine in mRNA + NADPH + H(+)</text>
        <dbReference type="Rhea" id="RHEA:69855"/>
        <dbReference type="Rhea" id="RHEA-COMP:14658"/>
        <dbReference type="Rhea" id="RHEA-COMP:17789"/>
        <dbReference type="ChEBI" id="CHEBI:15378"/>
        <dbReference type="ChEBI" id="CHEBI:57783"/>
        <dbReference type="ChEBI" id="CHEBI:58349"/>
        <dbReference type="ChEBI" id="CHEBI:65315"/>
        <dbReference type="ChEBI" id="CHEBI:74443"/>
    </reaction>
    <physiologicalReaction direction="right-to-left" evidence="16">
        <dbReference type="Rhea" id="RHEA:69857"/>
    </physiologicalReaction>
</comment>
<evidence type="ECO:0000256" key="10">
    <source>
        <dbReference type="ARBA" id="ARBA00022989"/>
    </source>
</evidence>
<evidence type="ECO:0000256" key="14">
    <source>
        <dbReference type="ARBA" id="ARBA00040224"/>
    </source>
</evidence>
<dbReference type="GO" id="GO:0051082">
    <property type="term" value="F:unfolded protein binding"/>
    <property type="evidence" value="ECO:0007669"/>
    <property type="project" value="InterPro"/>
</dbReference>
<evidence type="ECO:0000256" key="6">
    <source>
        <dbReference type="ARBA" id="ARBA00022664"/>
    </source>
</evidence>
<reference evidence="20" key="1">
    <citation type="submission" date="2022-07" db="EMBL/GenBank/DDBJ databases">
        <title>Genome Sequence of Agrocybe chaxingu.</title>
        <authorList>
            <person name="Buettner E."/>
        </authorList>
    </citation>
    <scope>NUCLEOTIDE SEQUENCE</scope>
    <source>
        <strain evidence="20">MP-N11</strain>
    </source>
</reference>
<dbReference type="Gene3D" id="3.20.20.70">
    <property type="entry name" value="Aldolase class I"/>
    <property type="match status" value="1"/>
</dbReference>
<keyword evidence="5" id="KW-0288">FMN</keyword>
<feature type="chain" id="PRO_5041012029" description="Calnexin" evidence="17">
    <location>
        <begin position="19"/>
        <end position="989"/>
    </location>
</feature>
<evidence type="ECO:0000256" key="18">
    <source>
        <dbReference type="SAM" id="MobiDB-lite"/>
    </source>
</evidence>
<dbReference type="PROSITE" id="PS00803">
    <property type="entry name" value="CALRETICULIN_1"/>
    <property type="match status" value="1"/>
</dbReference>
<feature type="region of interest" description="Disordered" evidence="18">
    <location>
        <begin position="226"/>
        <end position="310"/>
    </location>
</feature>
<dbReference type="Pfam" id="PF00262">
    <property type="entry name" value="Calreticulin"/>
    <property type="match status" value="1"/>
</dbReference>
<evidence type="ECO:0000313" key="20">
    <source>
        <dbReference type="EMBL" id="KAJ3510523.1"/>
    </source>
</evidence>
<protein>
    <recommendedName>
        <fullName evidence="14">Calnexin</fullName>
    </recommendedName>
</protein>
<dbReference type="GO" id="GO:0036503">
    <property type="term" value="P:ERAD pathway"/>
    <property type="evidence" value="ECO:0007669"/>
    <property type="project" value="TreeGrafter"/>
</dbReference>
<comment type="catalytic activity">
    <reaction evidence="15">
        <text>a 5,6-dihydrouridine in mRNA + NAD(+) = a uridine in mRNA + NADH + H(+)</text>
        <dbReference type="Rhea" id="RHEA:69851"/>
        <dbReference type="Rhea" id="RHEA-COMP:14658"/>
        <dbReference type="Rhea" id="RHEA-COMP:17789"/>
        <dbReference type="ChEBI" id="CHEBI:15378"/>
        <dbReference type="ChEBI" id="CHEBI:57540"/>
        <dbReference type="ChEBI" id="CHEBI:57945"/>
        <dbReference type="ChEBI" id="CHEBI:65315"/>
        <dbReference type="ChEBI" id="CHEBI:74443"/>
    </reaction>
    <physiologicalReaction direction="right-to-left" evidence="15">
        <dbReference type="Rhea" id="RHEA:69853"/>
    </physiologicalReaction>
</comment>
<name>A0A9W8K8H7_9AGAR</name>
<keyword evidence="9 17" id="KW-0256">Endoplasmic reticulum</keyword>
<dbReference type="FunFam" id="2.60.120.200:FF:000011">
    <property type="entry name" value="Probable calnexin"/>
    <property type="match status" value="1"/>
</dbReference>
<dbReference type="Proteomes" id="UP001148786">
    <property type="component" value="Unassembled WGS sequence"/>
</dbReference>
<feature type="signal peptide" evidence="17">
    <location>
        <begin position="1"/>
        <end position="18"/>
    </location>
</feature>
<evidence type="ECO:0000256" key="11">
    <source>
        <dbReference type="ARBA" id="ARBA00023002"/>
    </source>
</evidence>
<keyword evidence="11" id="KW-0560">Oxidoreductase</keyword>
<evidence type="ECO:0000256" key="16">
    <source>
        <dbReference type="ARBA" id="ARBA00049447"/>
    </source>
</evidence>
<dbReference type="PANTHER" id="PTHR11073">
    <property type="entry name" value="CALRETICULIN AND CALNEXIN"/>
    <property type="match status" value="1"/>
</dbReference>
<comment type="caution">
    <text evidence="20">The sequence shown here is derived from an EMBL/GenBank/DDBJ whole genome shotgun (WGS) entry which is preliminary data.</text>
</comment>
<organism evidence="20 21">
    <name type="scientific">Agrocybe chaxingu</name>
    <dbReference type="NCBI Taxonomy" id="84603"/>
    <lineage>
        <taxon>Eukaryota</taxon>
        <taxon>Fungi</taxon>
        <taxon>Dikarya</taxon>
        <taxon>Basidiomycota</taxon>
        <taxon>Agaricomycotina</taxon>
        <taxon>Agaricomycetes</taxon>
        <taxon>Agaricomycetidae</taxon>
        <taxon>Agaricales</taxon>
        <taxon>Agaricineae</taxon>
        <taxon>Strophariaceae</taxon>
        <taxon>Agrocybe</taxon>
    </lineage>
</organism>
<dbReference type="PROSITE" id="PS01136">
    <property type="entry name" value="UPF0034"/>
    <property type="match status" value="1"/>
</dbReference>
<dbReference type="InterPro" id="IPR009033">
    <property type="entry name" value="Calreticulin/calnexin_P_dom_sf"/>
</dbReference>
<evidence type="ECO:0000259" key="19">
    <source>
        <dbReference type="Pfam" id="PF01207"/>
    </source>
</evidence>
<comment type="subcellular location">
    <subcellularLocation>
        <location evidence="2">Endoplasmic reticulum membrane</location>
        <topology evidence="2">Single-pass membrane protein</topology>
    </subcellularLocation>
</comment>
<keyword evidence="8" id="KW-0819">tRNA processing</keyword>
<dbReference type="InterPro" id="IPR018124">
    <property type="entry name" value="Calret/calnex_CS"/>
</dbReference>
<dbReference type="EMBL" id="JANKHO010000392">
    <property type="protein sequence ID" value="KAJ3510523.1"/>
    <property type="molecule type" value="Genomic_DNA"/>
</dbReference>
<dbReference type="InterPro" id="IPR013320">
    <property type="entry name" value="ConA-like_dom_sf"/>
</dbReference>
<dbReference type="InterPro" id="IPR035587">
    <property type="entry name" value="DUS-like_FMN-bd"/>
</dbReference>
<feature type="compositionally biased region" description="Basic and acidic residues" evidence="18">
    <location>
        <begin position="514"/>
        <end position="528"/>
    </location>
</feature>
<feature type="compositionally biased region" description="Acidic residues" evidence="18">
    <location>
        <begin position="267"/>
        <end position="279"/>
    </location>
</feature>
<feature type="region of interest" description="Disordered" evidence="18">
    <location>
        <begin position="901"/>
        <end position="927"/>
    </location>
</feature>
<dbReference type="InterPro" id="IPR018517">
    <property type="entry name" value="tRNA_hU_synthase_CS"/>
</dbReference>
<comment type="cofactor">
    <cofactor evidence="1">
        <name>FMN</name>
        <dbReference type="ChEBI" id="CHEBI:58210"/>
    </cofactor>
</comment>
<keyword evidence="13 17" id="KW-0143">Chaperone</keyword>
<dbReference type="FunFam" id="2.10.250.10:FF:000001">
    <property type="entry name" value="Calnexin homolog"/>
    <property type="match status" value="1"/>
</dbReference>
<keyword evidence="6" id="KW-0507">mRNA processing</keyword>
<evidence type="ECO:0000256" key="8">
    <source>
        <dbReference type="ARBA" id="ARBA00022694"/>
    </source>
</evidence>
<feature type="region of interest" description="Disordered" evidence="18">
    <location>
        <begin position="508"/>
        <end position="551"/>
    </location>
</feature>
<evidence type="ECO:0000256" key="3">
    <source>
        <dbReference type="ARBA" id="ARBA00010983"/>
    </source>
</evidence>
<dbReference type="SUPFAM" id="SSF51395">
    <property type="entry name" value="FMN-linked oxidoreductases"/>
    <property type="match status" value="1"/>
</dbReference>
<evidence type="ECO:0000256" key="12">
    <source>
        <dbReference type="ARBA" id="ARBA00023136"/>
    </source>
</evidence>
<evidence type="ECO:0000256" key="2">
    <source>
        <dbReference type="ARBA" id="ARBA00004389"/>
    </source>
</evidence>
<dbReference type="SUPFAM" id="SSF63887">
    <property type="entry name" value="P-domain of calnexin/calreticulin"/>
    <property type="match status" value="1"/>
</dbReference>
<evidence type="ECO:0000256" key="15">
    <source>
        <dbReference type="ARBA" id="ARBA00048342"/>
    </source>
</evidence>
<keyword evidence="12" id="KW-0472">Membrane</keyword>
<evidence type="ECO:0000256" key="5">
    <source>
        <dbReference type="ARBA" id="ARBA00022643"/>
    </source>
</evidence>
<dbReference type="SUPFAM" id="SSF49899">
    <property type="entry name" value="Concanavalin A-like lectins/glucanases"/>
    <property type="match status" value="1"/>
</dbReference>
<keyword evidence="21" id="KW-1185">Reference proteome</keyword>
<dbReference type="GO" id="GO:0017150">
    <property type="term" value="F:tRNA dihydrouridine synthase activity"/>
    <property type="evidence" value="ECO:0007669"/>
    <property type="project" value="InterPro"/>
</dbReference>
<dbReference type="PRINTS" id="PR00626">
    <property type="entry name" value="CALRETICULIN"/>
</dbReference>
<evidence type="ECO:0000256" key="4">
    <source>
        <dbReference type="ARBA" id="ARBA00022630"/>
    </source>
</evidence>
<dbReference type="AlphaFoldDB" id="A0A9W8K8H7"/>
<keyword evidence="17" id="KW-0732">Signal</keyword>
<evidence type="ECO:0000256" key="1">
    <source>
        <dbReference type="ARBA" id="ARBA00001917"/>
    </source>
</evidence>
<dbReference type="Pfam" id="PF01207">
    <property type="entry name" value="Dus"/>
    <property type="match status" value="1"/>
</dbReference>
<dbReference type="GO" id="GO:0006397">
    <property type="term" value="P:mRNA processing"/>
    <property type="evidence" value="ECO:0007669"/>
    <property type="project" value="UniProtKB-KW"/>
</dbReference>
<dbReference type="GO" id="GO:0006457">
    <property type="term" value="P:protein folding"/>
    <property type="evidence" value="ECO:0007669"/>
    <property type="project" value="InterPro"/>
</dbReference>
<gene>
    <name evidence="20" type="ORF">NLJ89_g4625</name>
</gene>
<dbReference type="OrthoDB" id="10262250at2759"/>
<dbReference type="GO" id="GO:0005509">
    <property type="term" value="F:calcium ion binding"/>
    <property type="evidence" value="ECO:0007669"/>
    <property type="project" value="InterPro"/>
</dbReference>
<dbReference type="InterPro" id="IPR013785">
    <property type="entry name" value="Aldolase_TIM"/>
</dbReference>
<comment type="similarity">
    <text evidence="3 17">Belongs to the calreticulin family.</text>
</comment>
<evidence type="ECO:0000256" key="17">
    <source>
        <dbReference type="RuleBase" id="RU362126"/>
    </source>
</evidence>
<dbReference type="Gene3D" id="2.60.120.200">
    <property type="match status" value="1"/>
</dbReference>
<keyword evidence="7" id="KW-0812">Transmembrane</keyword>
<evidence type="ECO:0000256" key="9">
    <source>
        <dbReference type="ARBA" id="ARBA00022824"/>
    </source>
</evidence>